<protein>
    <recommendedName>
        <fullName evidence="13">Hexosyltransferase</fullName>
        <ecNumber evidence="13">2.4.1.-</ecNumber>
    </recommendedName>
</protein>
<dbReference type="PANTHER" id="PTHR11214:SF226">
    <property type="entry name" value="BETA-1,3-GALACTOSYLTRANSFERASE 7"/>
    <property type="match status" value="1"/>
</dbReference>
<gene>
    <name evidence="15" type="ORF">Cgig2_023520</name>
</gene>
<keyword evidence="7 13" id="KW-0812">Transmembrane</keyword>
<comment type="subcellular location">
    <subcellularLocation>
        <location evidence="2 13">Golgi apparatus membrane</location>
        <topology evidence="2 13">Single-pass type II membrane protein</topology>
    </subcellularLocation>
</comment>
<comment type="pathway">
    <text evidence="3">Protein modification; protein glycosylation.</text>
</comment>
<evidence type="ECO:0000256" key="10">
    <source>
        <dbReference type="ARBA" id="ARBA00023034"/>
    </source>
</evidence>
<dbReference type="InterPro" id="IPR025298">
    <property type="entry name" value="DUF4094"/>
</dbReference>
<evidence type="ECO:0000256" key="4">
    <source>
        <dbReference type="ARBA" id="ARBA00008661"/>
    </source>
</evidence>
<evidence type="ECO:0000256" key="1">
    <source>
        <dbReference type="ARBA" id="ARBA00001936"/>
    </source>
</evidence>
<keyword evidence="16" id="KW-1185">Reference proteome</keyword>
<keyword evidence="8 13" id="KW-0735">Signal-anchor</keyword>
<dbReference type="EMBL" id="JAKOGI010001903">
    <property type="protein sequence ID" value="KAJ8423675.1"/>
    <property type="molecule type" value="Genomic_DNA"/>
</dbReference>
<keyword evidence="6" id="KW-0808">Transferase</keyword>
<evidence type="ECO:0000256" key="5">
    <source>
        <dbReference type="ARBA" id="ARBA00022676"/>
    </source>
</evidence>
<feature type="domain" description="DUF4094" evidence="14">
    <location>
        <begin position="11"/>
        <end position="104"/>
    </location>
</feature>
<dbReference type="AlphaFoldDB" id="A0A9Q1GR91"/>
<dbReference type="OrthoDB" id="1158011at2759"/>
<dbReference type="Proteomes" id="UP001153076">
    <property type="component" value="Unassembled WGS sequence"/>
</dbReference>
<evidence type="ECO:0000256" key="7">
    <source>
        <dbReference type="ARBA" id="ARBA00022692"/>
    </source>
</evidence>
<dbReference type="PANTHER" id="PTHR11214">
    <property type="entry name" value="BETA-1,3-N-ACETYLGLUCOSAMINYLTRANSFERASE"/>
    <property type="match status" value="1"/>
</dbReference>
<feature type="transmembrane region" description="Helical" evidence="13">
    <location>
        <begin position="12"/>
        <end position="34"/>
    </location>
</feature>
<dbReference type="FunFam" id="3.90.550.50:FF:000002">
    <property type="entry name" value="Hexosyltransferase"/>
    <property type="match status" value="1"/>
</dbReference>
<evidence type="ECO:0000256" key="2">
    <source>
        <dbReference type="ARBA" id="ARBA00004323"/>
    </source>
</evidence>
<dbReference type="Pfam" id="PF01762">
    <property type="entry name" value="Galactosyl_T"/>
    <property type="match status" value="1"/>
</dbReference>
<dbReference type="EC" id="2.4.1.-" evidence="13"/>
<evidence type="ECO:0000256" key="13">
    <source>
        <dbReference type="RuleBase" id="RU363063"/>
    </source>
</evidence>
<comment type="caution">
    <text evidence="15">The sequence shown here is derived from an EMBL/GenBank/DDBJ whole genome shotgun (WGS) entry which is preliminary data.</text>
</comment>
<evidence type="ECO:0000256" key="6">
    <source>
        <dbReference type="ARBA" id="ARBA00022679"/>
    </source>
</evidence>
<organism evidence="15 16">
    <name type="scientific">Carnegiea gigantea</name>
    <dbReference type="NCBI Taxonomy" id="171969"/>
    <lineage>
        <taxon>Eukaryota</taxon>
        <taxon>Viridiplantae</taxon>
        <taxon>Streptophyta</taxon>
        <taxon>Embryophyta</taxon>
        <taxon>Tracheophyta</taxon>
        <taxon>Spermatophyta</taxon>
        <taxon>Magnoliopsida</taxon>
        <taxon>eudicotyledons</taxon>
        <taxon>Gunneridae</taxon>
        <taxon>Pentapetalae</taxon>
        <taxon>Caryophyllales</taxon>
        <taxon>Cactineae</taxon>
        <taxon>Cactaceae</taxon>
        <taxon>Cactoideae</taxon>
        <taxon>Echinocereeae</taxon>
        <taxon>Carnegiea</taxon>
    </lineage>
</organism>
<reference evidence="15" key="1">
    <citation type="submission" date="2022-04" db="EMBL/GenBank/DDBJ databases">
        <title>Carnegiea gigantea Genome sequencing and assembly v2.</title>
        <authorList>
            <person name="Copetti D."/>
            <person name="Sanderson M.J."/>
            <person name="Burquez A."/>
            <person name="Wojciechowski M.F."/>
        </authorList>
    </citation>
    <scope>NUCLEOTIDE SEQUENCE</scope>
    <source>
        <strain evidence="15">SGP5-SGP5p</strain>
        <tissue evidence="15">Aerial part</tissue>
    </source>
</reference>
<dbReference type="GO" id="GO:0000139">
    <property type="term" value="C:Golgi membrane"/>
    <property type="evidence" value="ECO:0007669"/>
    <property type="project" value="UniProtKB-SubCell"/>
</dbReference>
<evidence type="ECO:0000256" key="12">
    <source>
        <dbReference type="ARBA" id="ARBA00023211"/>
    </source>
</evidence>
<dbReference type="Gene3D" id="3.90.550.50">
    <property type="match status" value="1"/>
</dbReference>
<keyword evidence="9 13" id="KW-1133">Transmembrane helix</keyword>
<evidence type="ECO:0000313" key="16">
    <source>
        <dbReference type="Proteomes" id="UP001153076"/>
    </source>
</evidence>
<dbReference type="GO" id="GO:0048531">
    <property type="term" value="F:beta-1,3-galactosyltransferase activity"/>
    <property type="evidence" value="ECO:0007669"/>
    <property type="project" value="TreeGrafter"/>
</dbReference>
<keyword evidence="12 13" id="KW-0464">Manganese</keyword>
<evidence type="ECO:0000313" key="15">
    <source>
        <dbReference type="EMBL" id="KAJ8423675.1"/>
    </source>
</evidence>
<dbReference type="InterPro" id="IPR002659">
    <property type="entry name" value="Glyco_trans_31"/>
</dbReference>
<name>A0A9Q1GR91_9CARY</name>
<sequence length="399" mass="45154">MMRNRNSGKISVKWVPIICVSFFFLGMLFTNRLWEPQESDDHLISSHHQPNQELQAVCEDCGTKKKPRDEKDIMEEVQKTHESIKSLDKSVSMLQMELAATRSSRELINSDKSGSATKLTAQDGQPKKKVFVVIGINTAFSSRKRRDSVRETWMPQGEKLKKLESEKGVVIRFTIGHSATSNSILDRAIDAEDAQHHDFLRLEHVEGYHELSAKTKIFFSTAIAKWDADFYVKVDDDVHVNLGVLASTLAHYRSKPRVYIGCMKSGPVLSQKNVKYHEPEYWKFGEEGNKYFRHATGQIYAISKDLATYISINQPILHKYANEDVSLGSWFIGLDVEHIDERSMCCGTPPDCEWKAQAGTVCVASFDWSCSGICQSVEKIKDVHEKCGEGDDGIWGVLL</sequence>
<evidence type="ECO:0000256" key="9">
    <source>
        <dbReference type="ARBA" id="ARBA00022989"/>
    </source>
</evidence>
<evidence type="ECO:0000256" key="11">
    <source>
        <dbReference type="ARBA" id="ARBA00023136"/>
    </source>
</evidence>
<comment type="similarity">
    <text evidence="4 13">Belongs to the glycosyltransferase 31 family.</text>
</comment>
<accession>A0A9Q1GR91</accession>
<keyword evidence="11 13" id="KW-0472">Membrane</keyword>
<keyword evidence="10 13" id="KW-0333">Golgi apparatus</keyword>
<evidence type="ECO:0000256" key="8">
    <source>
        <dbReference type="ARBA" id="ARBA00022968"/>
    </source>
</evidence>
<dbReference type="Pfam" id="PF13334">
    <property type="entry name" value="DUF4094"/>
    <property type="match status" value="1"/>
</dbReference>
<proteinExistence type="inferred from homology"/>
<comment type="cofactor">
    <cofactor evidence="1 13">
        <name>Mn(2+)</name>
        <dbReference type="ChEBI" id="CHEBI:29035"/>
    </cofactor>
</comment>
<evidence type="ECO:0000256" key="3">
    <source>
        <dbReference type="ARBA" id="ARBA00004922"/>
    </source>
</evidence>
<keyword evidence="5 13" id="KW-0328">Glycosyltransferase</keyword>
<evidence type="ECO:0000259" key="14">
    <source>
        <dbReference type="Pfam" id="PF13334"/>
    </source>
</evidence>